<dbReference type="EMBL" id="LUEZ02000113">
    <property type="protein sequence ID" value="RDB17370.1"/>
    <property type="molecule type" value="Genomic_DNA"/>
</dbReference>
<dbReference type="STRING" id="39966.A0A369J876"/>
<evidence type="ECO:0000313" key="4">
    <source>
        <dbReference type="EMBL" id="RDB17370.1"/>
    </source>
</evidence>
<evidence type="ECO:0000256" key="1">
    <source>
        <dbReference type="ARBA" id="ARBA00022737"/>
    </source>
</evidence>
<feature type="region of interest" description="Disordered" evidence="3">
    <location>
        <begin position="1"/>
        <end position="40"/>
    </location>
</feature>
<dbReference type="SUPFAM" id="SSF117281">
    <property type="entry name" value="Kelch motif"/>
    <property type="match status" value="1"/>
</dbReference>
<accession>A0A369J876</accession>
<dbReference type="PANTHER" id="PTHR47435:SF4">
    <property type="entry name" value="KELCH REPEAT PROTEIN (AFU_ORTHOLOGUE AFUA_5G12780)"/>
    <property type="match status" value="1"/>
</dbReference>
<keyword evidence="2" id="KW-0408">Iron</keyword>
<reference evidence="4" key="1">
    <citation type="submission" date="2018-04" db="EMBL/GenBank/DDBJ databases">
        <title>Whole genome sequencing of Hypsizygus marmoreus.</title>
        <authorList>
            <person name="Choi I.-G."/>
            <person name="Min B."/>
            <person name="Kim J.-G."/>
            <person name="Kim S."/>
            <person name="Oh Y.-L."/>
            <person name="Kong W.-S."/>
            <person name="Park H."/>
            <person name="Jeong J."/>
            <person name="Song E.-S."/>
        </authorList>
    </citation>
    <scope>NUCLEOTIDE SEQUENCE [LARGE SCALE GENOMIC DNA]</scope>
    <source>
        <strain evidence="4">51987-8</strain>
    </source>
</reference>
<gene>
    <name evidence="4" type="ORF">Hypma_001830</name>
</gene>
<evidence type="ECO:0000256" key="2">
    <source>
        <dbReference type="ARBA" id="ARBA00023004"/>
    </source>
</evidence>
<evidence type="ECO:0000256" key="3">
    <source>
        <dbReference type="SAM" id="MobiDB-lite"/>
    </source>
</evidence>
<feature type="compositionally biased region" description="Basic residues" evidence="3">
    <location>
        <begin position="19"/>
        <end position="28"/>
    </location>
</feature>
<dbReference type="InterPro" id="IPR015915">
    <property type="entry name" value="Kelch-typ_b-propeller"/>
</dbReference>
<comment type="caution">
    <text evidence="4">The sequence shown here is derived from an EMBL/GenBank/DDBJ whole genome shotgun (WGS) entry which is preliminary data.</text>
</comment>
<dbReference type="InParanoid" id="A0A369J876"/>
<dbReference type="OrthoDB" id="3228507at2759"/>
<organism evidence="4 5">
    <name type="scientific">Hypsizygus marmoreus</name>
    <name type="common">White beech mushroom</name>
    <name type="synonym">Agaricus marmoreus</name>
    <dbReference type="NCBI Taxonomy" id="39966"/>
    <lineage>
        <taxon>Eukaryota</taxon>
        <taxon>Fungi</taxon>
        <taxon>Dikarya</taxon>
        <taxon>Basidiomycota</taxon>
        <taxon>Agaricomycotina</taxon>
        <taxon>Agaricomycetes</taxon>
        <taxon>Agaricomycetidae</taxon>
        <taxon>Agaricales</taxon>
        <taxon>Tricholomatineae</taxon>
        <taxon>Lyophyllaceae</taxon>
        <taxon>Hypsizygus</taxon>
    </lineage>
</organism>
<keyword evidence="1" id="KW-0677">Repeat</keyword>
<dbReference type="PANTHER" id="PTHR47435">
    <property type="entry name" value="KELCH REPEAT PROTEIN (AFU_ORTHOLOGUE AFUA_5G12780)"/>
    <property type="match status" value="1"/>
</dbReference>
<protein>
    <submittedName>
        <fullName evidence="4">Uncharacterized protein</fullName>
    </submittedName>
</protein>
<dbReference type="AlphaFoldDB" id="A0A369J876"/>
<keyword evidence="5" id="KW-1185">Reference proteome</keyword>
<dbReference type="GO" id="GO:0019760">
    <property type="term" value="P:glucosinolate metabolic process"/>
    <property type="evidence" value="ECO:0007669"/>
    <property type="project" value="UniProtKB-ARBA"/>
</dbReference>
<name>A0A369J876_HYPMA</name>
<evidence type="ECO:0000313" key="5">
    <source>
        <dbReference type="Proteomes" id="UP000076154"/>
    </source>
</evidence>
<sequence length="455" mass="51398">MVRGKVNRSLQAASEAQRHASRISRRRPRPSERTISDLQNQPDFIVTQMKGDLPPFNDWGNWVADHEDQKIYMYGGCRPDNEQPTSDFYCCDMRNKTWKDYTHGLYFRTPYDPFSKEEQELQKRDLPCLHHASCTYLNLNGGPFIFIFGGHDCSKDQVTSDLIAIDLVGMCWWYVKVEGGPVNDRIYASLVGIGNSLYIFGGKKNFGDRSPCFTSYCITEYFAEHGEWRWVVCDQPYPANVPPLGYGGKAIPVHDDKKILLMPGRLDTVPDSTPIDLCGHSTTLGQETIFFHAENRTFLRVEVLGALPRQVSWYDMFSVTFNPPALASTSHSSNQSDPPQKSTRRKPASTSTASSTPHSSLSSHSPSVIICTWLPESDGGITPELWQYHLPPEEKMTCLQLRDKIWNLDLDLQTFVVVANRIFLLGNEGYCPDKSSDNTVFDTCVEILLTGTMHG</sequence>
<dbReference type="Proteomes" id="UP000076154">
    <property type="component" value="Unassembled WGS sequence"/>
</dbReference>
<feature type="compositionally biased region" description="Low complexity" evidence="3">
    <location>
        <begin position="348"/>
        <end position="364"/>
    </location>
</feature>
<feature type="region of interest" description="Disordered" evidence="3">
    <location>
        <begin position="327"/>
        <end position="364"/>
    </location>
</feature>
<feature type="compositionally biased region" description="Polar residues" evidence="3">
    <location>
        <begin position="327"/>
        <end position="340"/>
    </location>
</feature>
<proteinExistence type="predicted"/>
<dbReference type="Gene3D" id="2.120.10.80">
    <property type="entry name" value="Kelch-type beta propeller"/>
    <property type="match status" value="1"/>
</dbReference>